<dbReference type="PANTHER" id="PTHR19308">
    <property type="entry name" value="PHOSPHATIDYLCHOLINE TRANSFER PROTEIN"/>
    <property type="match status" value="1"/>
</dbReference>
<dbReference type="EMBL" id="PTQR01000126">
    <property type="protein sequence ID" value="TKX18806.1"/>
    <property type="molecule type" value="Genomic_DNA"/>
</dbReference>
<sequence>MSELHEALKDLSPVDFADVPLDNLAEWLQSHLESGELICNSVPQPPGGEPFHSSKPKLSEPDLAASSKDISASSARSPDPHSLHASFHGAWGKPYKLGAKDNPLDVQVYKMAAKDKYGAWFARRSVHEGISFSRMRKAMRWEFPASMAVEGGPGAGAVRGLAVDSRLEQHKVGKVGQMEVFQLSAQFPGPTTPREFISLLMVSENALSEKSAADGKHIPRHLMVVSKPCEHPEAHERSGYIRGKYESVELIREIPLHKRSDKSASTSNLLEKHSGPQSGRDRGNTISYAESRGPDAKGEHVDNHESSKDEADPELNPIEWIMITRSDPGGGIPRFMVERGTPGGIVADVSKLFDWACSNEDIPDPDEEDVDELVERRKSEAPLPAPDTGVPESHNDQVQAGEESNGILASAKNAVTAGVEAYAPTAVADMLHVDPKPADDVSDSSSTSSYESADDYLDDTVLSTASLPLSDTLPSDASTKSLSRVGTGFSSHDKKLLELEAHKKKLEQKLTKKRESEQNKLASSQGKSATEAAKAKERHERELKKLEERQQREMKKLEERKDKEVEKARRKREKQNDKDMLSRVTRERDDFRRRVEIVQRENELLREQIGEVQRENTVLVQKITKGKGGEEVLSAVRGELGKKTGKQRPESMRSYSSVA</sequence>
<dbReference type="Proteomes" id="UP000308133">
    <property type="component" value="Unassembled WGS sequence"/>
</dbReference>
<dbReference type="Pfam" id="PF11274">
    <property type="entry name" value="DUF3074"/>
    <property type="match status" value="1"/>
</dbReference>
<feature type="region of interest" description="Disordered" evidence="1">
    <location>
        <begin position="256"/>
        <end position="316"/>
    </location>
</feature>
<accession>A0A4U7AQY1</accession>
<feature type="region of interest" description="Disordered" evidence="1">
    <location>
        <begin position="507"/>
        <end position="584"/>
    </location>
</feature>
<feature type="compositionally biased region" description="Polar residues" evidence="1">
    <location>
        <begin position="519"/>
        <end position="528"/>
    </location>
</feature>
<feature type="compositionally biased region" description="Low complexity" evidence="1">
    <location>
        <begin position="64"/>
        <end position="77"/>
    </location>
</feature>
<feature type="region of interest" description="Disordered" evidence="1">
    <location>
        <begin position="636"/>
        <end position="659"/>
    </location>
</feature>
<name>A0A4U7AQY1_9PEZI</name>
<proteinExistence type="predicted"/>
<evidence type="ECO:0000259" key="2">
    <source>
        <dbReference type="Pfam" id="PF11274"/>
    </source>
</evidence>
<dbReference type="SUPFAM" id="SSF55961">
    <property type="entry name" value="Bet v1-like"/>
    <property type="match status" value="1"/>
</dbReference>
<dbReference type="InterPro" id="IPR024500">
    <property type="entry name" value="DUF3074"/>
</dbReference>
<feature type="compositionally biased region" description="Basic and acidic residues" evidence="1">
    <location>
        <begin position="574"/>
        <end position="584"/>
    </location>
</feature>
<feature type="compositionally biased region" description="Basic and acidic residues" evidence="1">
    <location>
        <begin position="533"/>
        <end position="567"/>
    </location>
</feature>
<feature type="compositionally biased region" description="Basic and acidic residues" evidence="1">
    <location>
        <begin position="292"/>
        <end position="310"/>
    </location>
</feature>
<dbReference type="InterPro" id="IPR023393">
    <property type="entry name" value="START-like_dom_sf"/>
</dbReference>
<evidence type="ECO:0000313" key="3">
    <source>
        <dbReference type="EMBL" id="TKX18806.1"/>
    </source>
</evidence>
<comment type="caution">
    <text evidence="3">The sequence shown here is derived from an EMBL/GenBank/DDBJ whole genome shotgun (WGS) entry which is preliminary data.</text>
</comment>
<evidence type="ECO:0000313" key="4">
    <source>
        <dbReference type="Proteomes" id="UP000308133"/>
    </source>
</evidence>
<dbReference type="Gene3D" id="3.30.530.20">
    <property type="match status" value="1"/>
</dbReference>
<dbReference type="AlphaFoldDB" id="A0A4U7AQY1"/>
<feature type="domain" description="DUF3074" evidence="2">
    <location>
        <begin position="120"/>
        <end position="356"/>
    </location>
</feature>
<feature type="compositionally biased region" description="Polar residues" evidence="1">
    <location>
        <begin position="467"/>
        <end position="490"/>
    </location>
</feature>
<dbReference type="InterPro" id="IPR051213">
    <property type="entry name" value="START_lipid_transfer"/>
</dbReference>
<feature type="compositionally biased region" description="Basic and acidic residues" evidence="1">
    <location>
        <begin position="507"/>
        <end position="518"/>
    </location>
</feature>
<organism evidence="3 4">
    <name type="scientific">Elsinoe australis</name>
    <dbReference type="NCBI Taxonomy" id="40998"/>
    <lineage>
        <taxon>Eukaryota</taxon>
        <taxon>Fungi</taxon>
        <taxon>Dikarya</taxon>
        <taxon>Ascomycota</taxon>
        <taxon>Pezizomycotina</taxon>
        <taxon>Dothideomycetes</taxon>
        <taxon>Dothideomycetidae</taxon>
        <taxon>Myriangiales</taxon>
        <taxon>Elsinoaceae</taxon>
        <taxon>Elsinoe</taxon>
    </lineage>
</organism>
<feature type="region of interest" description="Disordered" evidence="1">
    <location>
        <begin position="467"/>
        <end position="494"/>
    </location>
</feature>
<feature type="compositionally biased region" description="Basic and acidic residues" evidence="1">
    <location>
        <begin position="270"/>
        <end position="283"/>
    </location>
</feature>
<feature type="region of interest" description="Disordered" evidence="1">
    <location>
        <begin position="434"/>
        <end position="453"/>
    </location>
</feature>
<protein>
    <recommendedName>
        <fullName evidence="2">DUF3074 domain-containing protein</fullName>
    </recommendedName>
</protein>
<evidence type="ECO:0000256" key="1">
    <source>
        <dbReference type="SAM" id="MobiDB-lite"/>
    </source>
</evidence>
<gene>
    <name evidence="3" type="ORF">C1H76_9067</name>
</gene>
<dbReference type="PANTHER" id="PTHR19308:SF14">
    <property type="entry name" value="START DOMAIN-CONTAINING PROTEIN"/>
    <property type="match status" value="1"/>
</dbReference>
<feature type="compositionally biased region" description="Basic and acidic residues" evidence="1">
    <location>
        <begin position="639"/>
        <end position="651"/>
    </location>
</feature>
<feature type="region of interest" description="Disordered" evidence="1">
    <location>
        <begin position="380"/>
        <end position="401"/>
    </location>
</feature>
<reference evidence="3 4" key="1">
    <citation type="submission" date="2018-02" db="EMBL/GenBank/DDBJ databases">
        <title>Draft genome sequences of Elsinoe sp., causing black scab on jojoba.</title>
        <authorList>
            <person name="Stodart B."/>
            <person name="Jeffress S."/>
            <person name="Ash G."/>
            <person name="Arun Chinnappa K."/>
        </authorList>
    </citation>
    <scope>NUCLEOTIDE SEQUENCE [LARGE SCALE GENOMIC DNA]</scope>
    <source>
        <strain evidence="3 4">Hillstone_2</strain>
    </source>
</reference>
<feature type="region of interest" description="Disordered" evidence="1">
    <location>
        <begin position="38"/>
        <end position="83"/>
    </location>
</feature>